<gene>
    <name evidence="8" type="ORF">ACFFU4_11720</name>
</gene>
<dbReference type="PANTHER" id="PTHR22807">
    <property type="entry name" value="NOP2 YEAST -RELATED NOL1/NOP2/FMU SUN DOMAIN-CONTAINING"/>
    <property type="match status" value="1"/>
</dbReference>
<feature type="binding site" evidence="6">
    <location>
        <position position="288"/>
    </location>
    <ligand>
        <name>S-adenosyl-L-methionine</name>
        <dbReference type="ChEBI" id="CHEBI:59789"/>
    </ligand>
</feature>
<keyword evidence="2 6" id="KW-0489">Methyltransferase</keyword>
<dbReference type="InterPro" id="IPR023267">
    <property type="entry name" value="RCMT"/>
</dbReference>
<dbReference type="InterPro" id="IPR018314">
    <property type="entry name" value="RsmB/NOL1/NOP2-like_CS"/>
</dbReference>
<keyword evidence="5 6" id="KW-0694">RNA-binding</keyword>
<dbReference type="PROSITE" id="PS51686">
    <property type="entry name" value="SAM_MT_RSMB_NOP"/>
    <property type="match status" value="1"/>
</dbReference>
<dbReference type="EMBL" id="JBHMEC010000017">
    <property type="protein sequence ID" value="MFB9150415.1"/>
    <property type="molecule type" value="Genomic_DNA"/>
</dbReference>
<dbReference type="PROSITE" id="PS01153">
    <property type="entry name" value="NOL1_NOP2_SUN"/>
    <property type="match status" value="1"/>
</dbReference>
<comment type="caution">
    <text evidence="8">The sequence shown here is derived from an EMBL/GenBank/DDBJ whole genome shotgun (WGS) entry which is preliminary data.</text>
</comment>
<proteinExistence type="inferred from homology"/>
<sequence length="387" mass="41350">MTPGARVAAAIGVLDAVREGAPAERTLTNWARGARYAGSTDRAAVRDHVFAVLRRWRSCAARGGGSGGRALLIGLLRDQGIEPEMLFTGAGHAPPALSDAERAAGRAPDGAEARDLPDWLWPRFEAALGDGAARAAEVLRHRAPVTLRVNARRTTRAAARAALAREGIACHPLENFKMALQVTEGERKISASELYRGGAVELQDASSQAAMEALELPSGARVLDYCAGGGGKTLALAARLDGTWFAHDASVRRMSDLPARAVRAGVEVRTCKTSEVQALGPFDAVLCDVPCSGSGTWRRGPQAKWALTPDDLAGLRRVQADILARASVLVAPGGELFYCTCSILKEENECVIEQFLCRSDEWRVGASRRWPISETGDGFFLAQLKKE</sequence>
<feature type="domain" description="SAM-dependent MTase RsmB/NOP-type" evidence="7">
    <location>
        <begin position="135"/>
        <end position="387"/>
    </location>
</feature>
<dbReference type="InterPro" id="IPR049560">
    <property type="entry name" value="MeTrfase_RsmB-F_NOP2_cat"/>
</dbReference>
<name>A0ABV5I137_9RHOB</name>
<evidence type="ECO:0000259" key="7">
    <source>
        <dbReference type="PROSITE" id="PS51686"/>
    </source>
</evidence>
<evidence type="ECO:0000256" key="5">
    <source>
        <dbReference type="ARBA" id="ARBA00022884"/>
    </source>
</evidence>
<dbReference type="GO" id="GO:0032259">
    <property type="term" value="P:methylation"/>
    <property type="evidence" value="ECO:0007669"/>
    <property type="project" value="UniProtKB-KW"/>
</dbReference>
<comment type="caution">
    <text evidence="6">Lacks conserved residue(s) required for the propagation of feature annotation.</text>
</comment>
<dbReference type="CDD" id="cd02440">
    <property type="entry name" value="AdoMet_MTases"/>
    <property type="match status" value="1"/>
</dbReference>
<evidence type="ECO:0000256" key="4">
    <source>
        <dbReference type="ARBA" id="ARBA00022691"/>
    </source>
</evidence>
<dbReference type="InterPro" id="IPR054728">
    <property type="entry name" value="RsmB-like_ferredoxin"/>
</dbReference>
<dbReference type="PANTHER" id="PTHR22807:SF53">
    <property type="entry name" value="RIBOSOMAL RNA SMALL SUBUNIT METHYLTRANSFERASE B-RELATED"/>
    <property type="match status" value="1"/>
</dbReference>
<evidence type="ECO:0000313" key="8">
    <source>
        <dbReference type="EMBL" id="MFB9150415.1"/>
    </source>
</evidence>
<dbReference type="Pfam" id="PF01189">
    <property type="entry name" value="Methyltr_RsmB-F"/>
    <property type="match status" value="1"/>
</dbReference>
<dbReference type="Gene3D" id="3.40.50.150">
    <property type="entry name" value="Vaccinia Virus protein VP39"/>
    <property type="match status" value="1"/>
</dbReference>
<feature type="binding site" evidence="6">
    <location>
        <position position="248"/>
    </location>
    <ligand>
        <name>S-adenosyl-L-methionine</name>
        <dbReference type="ChEBI" id="CHEBI:59789"/>
    </ligand>
</feature>
<evidence type="ECO:0000256" key="3">
    <source>
        <dbReference type="ARBA" id="ARBA00022679"/>
    </source>
</evidence>
<evidence type="ECO:0000256" key="6">
    <source>
        <dbReference type="PROSITE-ProRule" id="PRU01023"/>
    </source>
</evidence>
<organism evidence="8 9">
    <name type="scientific">Roseovarius ramblicola</name>
    <dbReference type="NCBI Taxonomy" id="2022336"/>
    <lineage>
        <taxon>Bacteria</taxon>
        <taxon>Pseudomonadati</taxon>
        <taxon>Pseudomonadota</taxon>
        <taxon>Alphaproteobacteria</taxon>
        <taxon>Rhodobacterales</taxon>
        <taxon>Roseobacteraceae</taxon>
        <taxon>Roseovarius</taxon>
    </lineage>
</organism>
<evidence type="ECO:0000256" key="2">
    <source>
        <dbReference type="ARBA" id="ARBA00022603"/>
    </source>
</evidence>
<dbReference type="RefSeq" id="WP_377069953.1">
    <property type="nucleotide sequence ID" value="NZ_JBHMEC010000017.1"/>
</dbReference>
<evidence type="ECO:0000313" key="9">
    <source>
        <dbReference type="Proteomes" id="UP001589670"/>
    </source>
</evidence>
<dbReference type="PRINTS" id="PR02008">
    <property type="entry name" value="RCMTFAMILY"/>
</dbReference>
<dbReference type="InterPro" id="IPR029063">
    <property type="entry name" value="SAM-dependent_MTases_sf"/>
</dbReference>
<accession>A0ABV5I137</accession>
<dbReference type="GO" id="GO:0008168">
    <property type="term" value="F:methyltransferase activity"/>
    <property type="evidence" value="ECO:0007669"/>
    <property type="project" value="UniProtKB-KW"/>
</dbReference>
<keyword evidence="4 6" id="KW-0949">S-adenosyl-L-methionine</keyword>
<dbReference type="Pfam" id="PF22458">
    <property type="entry name" value="RsmF-B_ferredox"/>
    <property type="match status" value="1"/>
</dbReference>
<comment type="similarity">
    <text evidence="1 6">Belongs to the class I-like SAM-binding methyltransferase superfamily. RsmB/NOP family.</text>
</comment>
<keyword evidence="9" id="KW-1185">Reference proteome</keyword>
<protein>
    <submittedName>
        <fullName evidence="8">RsmB/NOP family class I SAM-dependent RNA methyltransferase</fullName>
        <ecNumber evidence="8">2.1.1.-</ecNumber>
    </submittedName>
</protein>
<dbReference type="EC" id="2.1.1.-" evidence="8"/>
<keyword evidence="3 6" id="KW-0808">Transferase</keyword>
<dbReference type="Proteomes" id="UP001589670">
    <property type="component" value="Unassembled WGS sequence"/>
</dbReference>
<evidence type="ECO:0000256" key="1">
    <source>
        <dbReference type="ARBA" id="ARBA00007494"/>
    </source>
</evidence>
<dbReference type="InterPro" id="IPR001678">
    <property type="entry name" value="MeTrfase_RsmB-F_NOP2_dom"/>
</dbReference>
<dbReference type="SUPFAM" id="SSF53335">
    <property type="entry name" value="S-adenosyl-L-methionine-dependent methyltransferases"/>
    <property type="match status" value="1"/>
</dbReference>
<reference evidence="8 9" key="1">
    <citation type="submission" date="2024-09" db="EMBL/GenBank/DDBJ databases">
        <authorList>
            <person name="Sun Q."/>
            <person name="Mori K."/>
        </authorList>
    </citation>
    <scope>NUCLEOTIDE SEQUENCE [LARGE SCALE GENOMIC DNA]</scope>
    <source>
        <strain evidence="8 9">CECT 9424</strain>
    </source>
</reference>
<feature type="active site" description="Nucleophile" evidence="6">
    <location>
        <position position="341"/>
    </location>
</feature>